<evidence type="ECO:0000313" key="2">
    <source>
        <dbReference type="EMBL" id="SHM28169.1"/>
    </source>
</evidence>
<gene>
    <name evidence="2" type="ORF">SAMN02746066_01387</name>
</gene>
<keyword evidence="3" id="KW-1185">Reference proteome</keyword>
<dbReference type="Gene3D" id="1.10.10.2910">
    <property type="match status" value="1"/>
</dbReference>
<reference evidence="2 3" key="1">
    <citation type="submission" date="2016-11" db="EMBL/GenBank/DDBJ databases">
        <authorList>
            <person name="Jaros S."/>
            <person name="Januszkiewicz K."/>
            <person name="Wedrychowicz H."/>
        </authorList>
    </citation>
    <scope>NUCLEOTIDE SEQUENCE [LARGE SCALE GENOMIC DNA]</scope>
    <source>
        <strain evidence="2 3">DSM 15930</strain>
    </source>
</reference>
<dbReference type="Pfam" id="PF06114">
    <property type="entry name" value="Peptidase_M78"/>
    <property type="match status" value="1"/>
</dbReference>
<organism evidence="2 3">
    <name type="scientific">Anaerosporobacter mobilis DSM 15930</name>
    <dbReference type="NCBI Taxonomy" id="1120996"/>
    <lineage>
        <taxon>Bacteria</taxon>
        <taxon>Bacillati</taxon>
        <taxon>Bacillota</taxon>
        <taxon>Clostridia</taxon>
        <taxon>Lachnospirales</taxon>
        <taxon>Lachnospiraceae</taxon>
        <taxon>Anaerosporobacter</taxon>
    </lineage>
</organism>
<evidence type="ECO:0000313" key="3">
    <source>
        <dbReference type="Proteomes" id="UP000184038"/>
    </source>
</evidence>
<dbReference type="STRING" id="1120996.SAMN02746066_01387"/>
<dbReference type="InterPro" id="IPR010359">
    <property type="entry name" value="IrrE_HExxH"/>
</dbReference>
<protein>
    <recommendedName>
        <fullName evidence="1">IrrE N-terminal-like domain-containing protein</fullName>
    </recommendedName>
</protein>
<dbReference type="Proteomes" id="UP000184038">
    <property type="component" value="Unassembled WGS sequence"/>
</dbReference>
<sequence>MTIDYIVNVVDALVKKAGSRDPFVICKVLDYKLHYIDLHQRLKAYYFYQSRINNIVIDENIMELFRPILIAHELGHGMLHKEIAMMSGFQELEVLEKRADKPMEYEANLFAAELLLEDKSVLETLNEYTFFETASILNVPAALLDFKFAILKTKGYRINDLQIAKSHFLKEDLGAYGGNNSHDC</sequence>
<name>A0A1M7HI89_9FIRM</name>
<dbReference type="OrthoDB" id="9816277at2"/>
<dbReference type="AlphaFoldDB" id="A0A1M7HI89"/>
<proteinExistence type="predicted"/>
<feature type="domain" description="IrrE N-terminal-like" evidence="1">
    <location>
        <begin position="26"/>
        <end position="128"/>
    </location>
</feature>
<dbReference type="RefSeq" id="WP_073285169.1">
    <property type="nucleotide sequence ID" value="NZ_FRCP01000008.1"/>
</dbReference>
<dbReference type="EMBL" id="FRCP01000008">
    <property type="protein sequence ID" value="SHM28169.1"/>
    <property type="molecule type" value="Genomic_DNA"/>
</dbReference>
<evidence type="ECO:0000259" key="1">
    <source>
        <dbReference type="Pfam" id="PF06114"/>
    </source>
</evidence>
<accession>A0A1M7HI89</accession>